<dbReference type="AlphaFoldDB" id="A0A5B0LS19"/>
<evidence type="ECO:0000313" key="1">
    <source>
        <dbReference type="EMBL" id="KAA1067145.1"/>
    </source>
</evidence>
<evidence type="ECO:0000313" key="3">
    <source>
        <dbReference type="Proteomes" id="UP000324748"/>
    </source>
</evidence>
<sequence>MTSLPNHTSFWGDGSLEFFGSQSSAYMVGQGPELPRPVLPGNTRRLRHPSATGHIAAAESAGQVDAVFRTPGVPVTYSNPL</sequence>
<dbReference type="Proteomes" id="UP000324748">
    <property type="component" value="Unassembled WGS sequence"/>
</dbReference>
<accession>A0A5B0LS19</accession>
<dbReference type="EMBL" id="VDEP01000507">
    <property type="protein sequence ID" value="KAA1067145.1"/>
    <property type="molecule type" value="Genomic_DNA"/>
</dbReference>
<keyword evidence="3" id="KW-1185">Reference proteome</keyword>
<evidence type="ECO:0000313" key="2">
    <source>
        <dbReference type="EMBL" id="KAA1071625.1"/>
    </source>
</evidence>
<dbReference type="Proteomes" id="UP000325313">
    <property type="component" value="Unassembled WGS sequence"/>
</dbReference>
<gene>
    <name evidence="2" type="ORF">PGT21_013275</name>
    <name evidence="1" type="ORF">PGTUg99_021260</name>
</gene>
<evidence type="ECO:0000313" key="4">
    <source>
        <dbReference type="Proteomes" id="UP000325313"/>
    </source>
</evidence>
<comment type="caution">
    <text evidence="1">The sequence shown here is derived from an EMBL/GenBank/DDBJ whole genome shotgun (WGS) entry which is preliminary data.</text>
</comment>
<organism evidence="1 4">
    <name type="scientific">Puccinia graminis f. sp. tritici</name>
    <dbReference type="NCBI Taxonomy" id="56615"/>
    <lineage>
        <taxon>Eukaryota</taxon>
        <taxon>Fungi</taxon>
        <taxon>Dikarya</taxon>
        <taxon>Basidiomycota</taxon>
        <taxon>Pucciniomycotina</taxon>
        <taxon>Pucciniomycetes</taxon>
        <taxon>Pucciniales</taxon>
        <taxon>Pucciniaceae</taxon>
        <taxon>Puccinia</taxon>
    </lineage>
</organism>
<reference evidence="3 4" key="1">
    <citation type="submission" date="2019-05" db="EMBL/GenBank/DDBJ databases">
        <title>Emergence of the Ug99 lineage of the wheat stem rust pathogen through somatic hybridization.</title>
        <authorList>
            <person name="Li F."/>
            <person name="Upadhyaya N.M."/>
            <person name="Sperschneider J."/>
            <person name="Matny O."/>
            <person name="Nguyen-Phuc H."/>
            <person name="Mago R."/>
            <person name="Raley C."/>
            <person name="Miller M.E."/>
            <person name="Silverstein K.A.T."/>
            <person name="Henningsen E."/>
            <person name="Hirsch C.D."/>
            <person name="Visser B."/>
            <person name="Pretorius Z.A."/>
            <person name="Steffenson B.J."/>
            <person name="Schwessinger B."/>
            <person name="Dodds P.N."/>
            <person name="Figueroa M."/>
        </authorList>
    </citation>
    <scope>NUCLEOTIDE SEQUENCE [LARGE SCALE GENOMIC DNA]</scope>
    <source>
        <strain evidence="2">21-0</strain>
        <strain evidence="1 4">Ug99</strain>
    </source>
</reference>
<name>A0A5B0LS19_PUCGR</name>
<proteinExistence type="predicted"/>
<protein>
    <submittedName>
        <fullName evidence="1">Uncharacterized protein</fullName>
    </submittedName>
</protein>
<dbReference type="EMBL" id="VSWC01000170">
    <property type="protein sequence ID" value="KAA1071625.1"/>
    <property type="molecule type" value="Genomic_DNA"/>
</dbReference>